<name>A0A495EUV4_9MICC</name>
<dbReference type="RefSeq" id="WP_120951096.1">
    <property type="nucleotide sequence ID" value="NZ_RBIR01000002.1"/>
</dbReference>
<evidence type="ECO:0000313" key="3">
    <source>
        <dbReference type="EMBL" id="RKR20552.1"/>
    </source>
</evidence>
<evidence type="ECO:0000259" key="2">
    <source>
        <dbReference type="Pfam" id="PF07811"/>
    </source>
</evidence>
<gene>
    <name evidence="3" type="ORF">C8D78_1190</name>
</gene>
<dbReference type="Proteomes" id="UP000276055">
    <property type="component" value="Unassembled WGS sequence"/>
</dbReference>
<keyword evidence="1" id="KW-1133">Transmembrane helix</keyword>
<feature type="domain" description="TadE-like" evidence="2">
    <location>
        <begin position="19"/>
        <end position="61"/>
    </location>
</feature>
<feature type="transmembrane region" description="Helical" evidence="1">
    <location>
        <begin position="21"/>
        <end position="44"/>
    </location>
</feature>
<protein>
    <submittedName>
        <fullName evidence="3">Flp pilus assembly protein TadG</fullName>
    </submittedName>
</protein>
<evidence type="ECO:0000313" key="4">
    <source>
        <dbReference type="Proteomes" id="UP000276055"/>
    </source>
</evidence>
<keyword evidence="1" id="KW-0812">Transmembrane</keyword>
<accession>A0A495EUV4</accession>
<proteinExistence type="predicted"/>
<dbReference type="InterPro" id="IPR012495">
    <property type="entry name" value="TadE-like_dom"/>
</dbReference>
<evidence type="ECO:0000256" key="1">
    <source>
        <dbReference type="SAM" id="Phobius"/>
    </source>
</evidence>
<keyword evidence="1" id="KW-0472">Membrane</keyword>
<dbReference type="OrthoDB" id="5190946at2"/>
<organism evidence="3 4">
    <name type="scientific">Arthrobacter oryzae</name>
    <dbReference type="NCBI Taxonomy" id="409290"/>
    <lineage>
        <taxon>Bacteria</taxon>
        <taxon>Bacillati</taxon>
        <taxon>Actinomycetota</taxon>
        <taxon>Actinomycetes</taxon>
        <taxon>Micrococcales</taxon>
        <taxon>Micrococcaceae</taxon>
        <taxon>Arthrobacter</taxon>
    </lineage>
</organism>
<comment type="caution">
    <text evidence="3">The sequence shown here is derived from an EMBL/GenBank/DDBJ whole genome shotgun (WGS) entry which is preliminary data.</text>
</comment>
<dbReference type="EMBL" id="RBIR01000002">
    <property type="protein sequence ID" value="RKR20552.1"/>
    <property type="molecule type" value="Genomic_DNA"/>
</dbReference>
<reference evidence="3 4" key="1">
    <citation type="submission" date="2018-10" db="EMBL/GenBank/DDBJ databases">
        <title>Genomic Encyclopedia of Type Strains, Phase IV (KMG-IV): sequencing the most valuable type-strain genomes for metagenomic binning, comparative biology and taxonomic classification.</title>
        <authorList>
            <person name="Goeker M."/>
        </authorList>
    </citation>
    <scope>NUCLEOTIDE SEQUENCE [LARGE SCALE GENOMIC DNA]</scope>
    <source>
        <strain evidence="3 4">DSM 25586</strain>
    </source>
</reference>
<dbReference type="AlphaFoldDB" id="A0A495EUV4"/>
<sequence length="135" mass="13723">MKRSILPSRRLRAQGRERGAAAVEFALVAPILLALVGGIIEFSYTYNLQISVTQAAREAARTMAIFNDPARAQAAAIAGAPGLNPAGFTYTFTGACPTGGTGNAKVAVGYTASSLTGIFGGSVTVSGTGAMRCHG</sequence>
<dbReference type="Pfam" id="PF07811">
    <property type="entry name" value="TadE"/>
    <property type="match status" value="1"/>
</dbReference>